<keyword evidence="3" id="KW-1185">Reference proteome</keyword>
<feature type="region of interest" description="Disordered" evidence="1">
    <location>
        <begin position="1"/>
        <end position="30"/>
    </location>
</feature>
<protein>
    <submittedName>
        <fullName evidence="2">Uncharacterized protein</fullName>
    </submittedName>
</protein>
<accession>A0A4D6M3H6</accession>
<gene>
    <name evidence="2" type="ORF">DEO72_LG6g488</name>
</gene>
<name>A0A4D6M3H6_VIGUN</name>
<evidence type="ECO:0000256" key="1">
    <source>
        <dbReference type="SAM" id="MobiDB-lite"/>
    </source>
</evidence>
<reference evidence="2 3" key="1">
    <citation type="submission" date="2019-04" db="EMBL/GenBank/DDBJ databases">
        <title>An improved genome assembly and genetic linkage map for asparagus bean, Vigna unguiculata ssp. sesquipedialis.</title>
        <authorList>
            <person name="Xia Q."/>
            <person name="Zhang R."/>
            <person name="Dong Y."/>
        </authorList>
    </citation>
    <scope>NUCLEOTIDE SEQUENCE [LARGE SCALE GENOMIC DNA]</scope>
    <source>
        <tissue evidence="2">Leaf</tissue>
    </source>
</reference>
<dbReference type="Proteomes" id="UP000501690">
    <property type="component" value="Linkage Group LG6"/>
</dbReference>
<evidence type="ECO:0000313" key="3">
    <source>
        <dbReference type="Proteomes" id="UP000501690"/>
    </source>
</evidence>
<dbReference type="EMBL" id="CP039350">
    <property type="protein sequence ID" value="QCD95792.1"/>
    <property type="molecule type" value="Genomic_DNA"/>
</dbReference>
<organism evidence="2 3">
    <name type="scientific">Vigna unguiculata</name>
    <name type="common">Cowpea</name>
    <dbReference type="NCBI Taxonomy" id="3917"/>
    <lineage>
        <taxon>Eukaryota</taxon>
        <taxon>Viridiplantae</taxon>
        <taxon>Streptophyta</taxon>
        <taxon>Embryophyta</taxon>
        <taxon>Tracheophyta</taxon>
        <taxon>Spermatophyta</taxon>
        <taxon>Magnoliopsida</taxon>
        <taxon>eudicotyledons</taxon>
        <taxon>Gunneridae</taxon>
        <taxon>Pentapetalae</taxon>
        <taxon>rosids</taxon>
        <taxon>fabids</taxon>
        <taxon>Fabales</taxon>
        <taxon>Fabaceae</taxon>
        <taxon>Papilionoideae</taxon>
        <taxon>50 kb inversion clade</taxon>
        <taxon>NPAAA clade</taxon>
        <taxon>indigoferoid/millettioid clade</taxon>
        <taxon>Phaseoleae</taxon>
        <taxon>Vigna</taxon>
    </lineage>
</organism>
<dbReference type="AlphaFoldDB" id="A0A4D6M3H6"/>
<proteinExistence type="predicted"/>
<evidence type="ECO:0000313" key="2">
    <source>
        <dbReference type="EMBL" id="QCD95792.1"/>
    </source>
</evidence>
<sequence>MRKGTKRWRSTFSKKEGKGKEESEGVTTKTTMGFAFGDKEERRVEEGDYYNRGVIKWKIQRVLAAQLKRFEQYCKEIELAKYTENKKEKVEIYVDHLVSSTQVIELVEGVKEWGNEEGGNGDVNEGNKEGDNVGVNVDGANEEDGIWVFWMKGLAVLVEPPGDKGLHRLAAQGWPPGASVEAVTLRGYEVL</sequence>
<feature type="compositionally biased region" description="Basic and acidic residues" evidence="1">
    <location>
        <begin position="13"/>
        <end position="23"/>
    </location>
</feature>